<gene>
    <name evidence="1" type="ORF">IJ22_18520</name>
</gene>
<protein>
    <submittedName>
        <fullName evidence="1">Uncharacterized protein</fullName>
    </submittedName>
</protein>
<dbReference type="PATRIC" id="fig|162209.4.peg.1963"/>
<dbReference type="Proteomes" id="UP000061660">
    <property type="component" value="Chromosome"/>
</dbReference>
<proteinExistence type="predicted"/>
<keyword evidence="2" id="KW-1185">Reference proteome</keyword>
<evidence type="ECO:0000313" key="2">
    <source>
        <dbReference type="Proteomes" id="UP000061660"/>
    </source>
</evidence>
<accession>A0A0U2KZ02</accession>
<evidence type="ECO:0000313" key="1">
    <source>
        <dbReference type="EMBL" id="ALS22226.1"/>
    </source>
</evidence>
<dbReference type="AlphaFoldDB" id="A0A0U2KZ02"/>
<dbReference type="KEGG" id="pnp:IJ22_18520"/>
<reference evidence="1 2" key="2">
    <citation type="journal article" date="2016" name="Genome Announc.">
        <title>Complete Genome Sequences of Two Interactive Moderate Thermophiles, Paenibacillus napthalenovorans 32O-Y and Paenibacillus sp. 32O-W.</title>
        <authorList>
            <person name="Butler R.R.III."/>
            <person name="Wang J."/>
            <person name="Stark B.C."/>
            <person name="Pombert J.F."/>
        </authorList>
    </citation>
    <scope>NUCLEOTIDE SEQUENCE [LARGE SCALE GENOMIC DNA]</scope>
    <source>
        <strain evidence="1 2">32O-Y</strain>
    </source>
</reference>
<reference evidence="2" key="1">
    <citation type="submission" date="2015-12" db="EMBL/GenBank/DDBJ databases">
        <title>Complete genome sequences of two moderately thermophilic Paenibacillus species.</title>
        <authorList>
            <person name="Butler R.III."/>
            <person name="Wang J."/>
            <person name="Stark B.C."/>
            <person name="Pombert J.-F."/>
        </authorList>
    </citation>
    <scope>NUCLEOTIDE SEQUENCE [LARGE SCALE GENOMIC DNA]</scope>
    <source>
        <strain evidence="2">32O-Y</strain>
    </source>
</reference>
<dbReference type="RefSeq" id="WP_062408543.1">
    <property type="nucleotide sequence ID" value="NZ_CP013652.1"/>
</dbReference>
<dbReference type="EMBL" id="CP013652">
    <property type="protein sequence ID" value="ALS22226.1"/>
    <property type="molecule type" value="Genomic_DNA"/>
</dbReference>
<sequence>MKTEGTVTVWGKVEFFIYHPTQCTNHEEAIQTTSDILNSKRIHLLEGNIHTTSGEILPIVVKKLNVTWIDTIGENDI</sequence>
<organism evidence="1 2">
    <name type="scientific">Paenibacillus naphthalenovorans</name>
    <dbReference type="NCBI Taxonomy" id="162209"/>
    <lineage>
        <taxon>Bacteria</taxon>
        <taxon>Bacillati</taxon>
        <taxon>Bacillota</taxon>
        <taxon>Bacilli</taxon>
        <taxon>Bacillales</taxon>
        <taxon>Paenibacillaceae</taxon>
        <taxon>Paenibacillus</taxon>
    </lineage>
</organism>
<name>A0A0U2KZ02_9BACL</name>